<dbReference type="InterPro" id="IPR021796">
    <property type="entry name" value="Tll0287-like_dom"/>
</dbReference>
<protein>
    <recommendedName>
        <fullName evidence="1">Tll0287-like domain-containing protein</fullName>
    </recommendedName>
</protein>
<dbReference type="Pfam" id="PF11845">
    <property type="entry name" value="Tll0287-like"/>
    <property type="match status" value="2"/>
</dbReference>
<feature type="domain" description="Tll0287-like" evidence="1">
    <location>
        <begin position="206"/>
        <end position="357"/>
    </location>
</feature>
<keyword evidence="3" id="KW-1185">Reference proteome</keyword>
<name>A0ABN8W5W5_9BACT</name>
<proteinExistence type="predicted"/>
<sequence>MSKYLLSLFLTFACFGSLLVVNQQSWGEPRLITLGVSPEIATDYIHAVIEADRTIYSKRIVERLEKATSLKATEKWLEENTLPLPAQFLLMASENVSAQNLGMSYKLTSLWPINPQNGPENHFEKVALEAIHENPGRPFMTTVSTNRQLFFKAVYPDKAVTQSCVACHNAHPNSPKKDFKVGDVMGGIIITLPMGKSPTIAPKTVADYIYAVMESDRLIYTEFVVNRLQNNNVLKASETWWKDKTLMLPAQFLLHASDRVAHERLGLMYKLLSPWPINPYNGAVTEFEKKGMEVFMKNPQETFYGMHTVHNKNFFEIVYPDLAVSKACVNCHNAHPESPKRDFKMNDIMGGIMMSFPVR</sequence>
<dbReference type="EMBL" id="OX336137">
    <property type="protein sequence ID" value="CAI2719473.1"/>
    <property type="molecule type" value="Genomic_DNA"/>
</dbReference>
<accession>A0ABN8W5W5</accession>
<evidence type="ECO:0000259" key="1">
    <source>
        <dbReference type="Pfam" id="PF11845"/>
    </source>
</evidence>
<dbReference type="Proteomes" id="UP001157733">
    <property type="component" value="Chromosome"/>
</dbReference>
<dbReference type="SUPFAM" id="SSF48695">
    <property type="entry name" value="Multiheme cytochromes"/>
    <property type="match status" value="1"/>
</dbReference>
<gene>
    <name evidence="2" type="ORF">NSPWAT_2617</name>
</gene>
<reference evidence="2 3" key="1">
    <citation type="submission" date="2022-09" db="EMBL/GenBank/DDBJ databases">
        <authorList>
            <person name="Kop L."/>
        </authorList>
    </citation>
    <scope>NUCLEOTIDE SEQUENCE [LARGE SCALE GENOMIC DNA]</scope>
    <source>
        <strain evidence="2 3">347</strain>
    </source>
</reference>
<evidence type="ECO:0000313" key="3">
    <source>
        <dbReference type="Proteomes" id="UP001157733"/>
    </source>
</evidence>
<dbReference type="RefSeq" id="WP_282012302.1">
    <property type="nucleotide sequence ID" value="NZ_OX336137.1"/>
</dbReference>
<dbReference type="InterPro" id="IPR036280">
    <property type="entry name" value="Multihaem_cyt_sf"/>
</dbReference>
<feature type="domain" description="Tll0287-like" evidence="1">
    <location>
        <begin position="44"/>
        <end position="193"/>
    </location>
</feature>
<organism evidence="2 3">
    <name type="scientific">Nitrospina watsonii</name>
    <dbReference type="NCBI Taxonomy" id="1323948"/>
    <lineage>
        <taxon>Bacteria</taxon>
        <taxon>Pseudomonadati</taxon>
        <taxon>Nitrospinota/Tectimicrobiota group</taxon>
        <taxon>Nitrospinota</taxon>
        <taxon>Nitrospinia</taxon>
        <taxon>Nitrospinales</taxon>
        <taxon>Nitrospinaceae</taxon>
        <taxon>Nitrospina</taxon>
    </lineage>
</organism>
<evidence type="ECO:0000313" key="2">
    <source>
        <dbReference type="EMBL" id="CAI2719473.1"/>
    </source>
</evidence>